<dbReference type="PANTHER" id="PTHR36058:SF1">
    <property type="entry name" value="NUCLEOPHOSMIN"/>
    <property type="match status" value="1"/>
</dbReference>
<name>A0A7M5WVY8_9CNID</name>
<feature type="compositionally biased region" description="Polar residues" evidence="1">
    <location>
        <begin position="241"/>
        <end position="250"/>
    </location>
</feature>
<dbReference type="RefSeq" id="XP_066931429.1">
    <property type="nucleotide sequence ID" value="XM_067075328.1"/>
</dbReference>
<evidence type="ECO:0000256" key="2">
    <source>
        <dbReference type="SAM" id="SignalP"/>
    </source>
</evidence>
<proteinExistence type="predicted"/>
<evidence type="ECO:0000313" key="4">
    <source>
        <dbReference type="Proteomes" id="UP000594262"/>
    </source>
</evidence>
<feature type="signal peptide" evidence="2">
    <location>
        <begin position="1"/>
        <end position="20"/>
    </location>
</feature>
<dbReference type="Proteomes" id="UP000594262">
    <property type="component" value="Unplaced"/>
</dbReference>
<keyword evidence="2" id="KW-0732">Signal</keyword>
<dbReference type="OrthoDB" id="202851at2759"/>
<accession>A0A7M5WVY8</accession>
<dbReference type="PANTHER" id="PTHR36058">
    <property type="entry name" value="NUCLEOPHOSMIN"/>
    <property type="match status" value="1"/>
</dbReference>
<keyword evidence="4" id="KW-1185">Reference proteome</keyword>
<evidence type="ECO:0000313" key="3">
    <source>
        <dbReference type="EnsemblMetazoa" id="CLYHEMP013981.1"/>
    </source>
</evidence>
<feature type="chain" id="PRO_5029587641" evidence="2">
    <location>
        <begin position="21"/>
        <end position="290"/>
    </location>
</feature>
<evidence type="ECO:0000256" key="1">
    <source>
        <dbReference type="SAM" id="MobiDB-lite"/>
    </source>
</evidence>
<reference evidence="3" key="1">
    <citation type="submission" date="2021-01" db="UniProtKB">
        <authorList>
            <consortium name="EnsemblMetazoa"/>
        </authorList>
    </citation>
    <scope>IDENTIFICATION</scope>
</reference>
<sequence length="290" mass="33026">MQSYLIWSAFLVFSLNSMRCQMPKKPPILPLVKDIPFIQCDVCQKAAKTLFKSVKAKREQIKPMKLGEDDILTIVEGTCDPDSTYGEWIRHYDIVEKEDSLKLQEHSVKGKCREECKTIAKSCEQSIGDIDTDVSEILWKDELKLSKFLNKVCYDMSKSCKKKKPKYIAGKRKDYKFKEMTEKDEAAEEMMKNMKGMPGMPGLSMYDPEDLQNMRDEMGIDDKTVEEYRKKHGKAGESEQESATSQQNSQKEAEPAKSNLGLMDTVKAAGQDVYGKVKGMFGSDDTKTEL</sequence>
<protein>
    <submittedName>
        <fullName evidence="3">Uncharacterized protein</fullName>
    </submittedName>
</protein>
<dbReference type="EnsemblMetazoa" id="CLYHEMT013981.1">
    <property type="protein sequence ID" value="CLYHEMP013981.1"/>
    <property type="gene ID" value="CLYHEMG013981"/>
</dbReference>
<feature type="region of interest" description="Disordered" evidence="1">
    <location>
        <begin position="229"/>
        <end position="264"/>
    </location>
</feature>
<organism evidence="3 4">
    <name type="scientific">Clytia hemisphaerica</name>
    <dbReference type="NCBI Taxonomy" id="252671"/>
    <lineage>
        <taxon>Eukaryota</taxon>
        <taxon>Metazoa</taxon>
        <taxon>Cnidaria</taxon>
        <taxon>Hydrozoa</taxon>
        <taxon>Hydroidolina</taxon>
        <taxon>Leptothecata</taxon>
        <taxon>Obeliida</taxon>
        <taxon>Clytiidae</taxon>
        <taxon>Clytia</taxon>
    </lineage>
</organism>
<dbReference type="GeneID" id="136819140"/>
<dbReference type="AlphaFoldDB" id="A0A7M5WVY8"/>